<evidence type="ECO:0000313" key="7">
    <source>
        <dbReference type="Proteomes" id="UP000703269"/>
    </source>
</evidence>
<dbReference type="InterPro" id="IPR002893">
    <property type="entry name" value="Znf_MYND"/>
</dbReference>
<dbReference type="PROSITE" id="PS50865">
    <property type="entry name" value="ZF_MYND_2"/>
    <property type="match status" value="1"/>
</dbReference>
<dbReference type="AlphaFoldDB" id="A0A9P3LGI2"/>
<reference evidence="6 7" key="1">
    <citation type="submission" date="2021-08" db="EMBL/GenBank/DDBJ databases">
        <title>Draft Genome Sequence of Phanerochaete sordida strain YK-624.</title>
        <authorList>
            <person name="Mori T."/>
            <person name="Dohra H."/>
            <person name="Suzuki T."/>
            <person name="Kawagishi H."/>
            <person name="Hirai H."/>
        </authorList>
    </citation>
    <scope>NUCLEOTIDE SEQUENCE [LARGE SCALE GENOMIC DNA]</scope>
    <source>
        <strain evidence="6 7">YK-624</strain>
    </source>
</reference>
<protein>
    <submittedName>
        <fullName evidence="6">Zinc finger MYND domain-containing protein</fullName>
    </submittedName>
</protein>
<proteinExistence type="predicted"/>
<accession>A0A9P3LGI2</accession>
<keyword evidence="3" id="KW-0862">Zinc</keyword>
<organism evidence="6 7">
    <name type="scientific">Phanerochaete sordida</name>
    <dbReference type="NCBI Taxonomy" id="48140"/>
    <lineage>
        <taxon>Eukaryota</taxon>
        <taxon>Fungi</taxon>
        <taxon>Dikarya</taxon>
        <taxon>Basidiomycota</taxon>
        <taxon>Agaricomycotina</taxon>
        <taxon>Agaricomycetes</taxon>
        <taxon>Polyporales</taxon>
        <taxon>Phanerochaetaceae</taxon>
        <taxon>Phanerochaete</taxon>
    </lineage>
</organism>
<evidence type="ECO:0000256" key="4">
    <source>
        <dbReference type="PROSITE-ProRule" id="PRU00134"/>
    </source>
</evidence>
<keyword evidence="2 4" id="KW-0863">Zinc-finger</keyword>
<comment type="caution">
    <text evidence="6">The sequence shown here is derived from an EMBL/GenBank/DDBJ whole genome shotgun (WGS) entry which is preliminary data.</text>
</comment>
<evidence type="ECO:0000259" key="5">
    <source>
        <dbReference type="PROSITE" id="PS50865"/>
    </source>
</evidence>
<keyword evidence="7" id="KW-1185">Reference proteome</keyword>
<evidence type="ECO:0000256" key="1">
    <source>
        <dbReference type="ARBA" id="ARBA00022723"/>
    </source>
</evidence>
<gene>
    <name evidence="6" type="ORF">PsYK624_092760</name>
</gene>
<dbReference type="Gene3D" id="6.10.140.2220">
    <property type="match status" value="1"/>
</dbReference>
<evidence type="ECO:0000256" key="3">
    <source>
        <dbReference type="ARBA" id="ARBA00022833"/>
    </source>
</evidence>
<dbReference type="GO" id="GO:0008270">
    <property type="term" value="F:zinc ion binding"/>
    <property type="evidence" value="ECO:0007669"/>
    <property type="project" value="UniProtKB-KW"/>
</dbReference>
<name>A0A9P3LGI2_9APHY</name>
<evidence type="ECO:0000313" key="6">
    <source>
        <dbReference type="EMBL" id="GJE93117.1"/>
    </source>
</evidence>
<evidence type="ECO:0000256" key="2">
    <source>
        <dbReference type="ARBA" id="ARBA00022771"/>
    </source>
</evidence>
<dbReference type="SUPFAM" id="SSF144232">
    <property type="entry name" value="HIT/MYND zinc finger-like"/>
    <property type="match status" value="1"/>
</dbReference>
<sequence>MARKKKVRKSKANPVPSEGALVSTVLEVWTTETFREQPERAGDALRQVHAYSDPEERYNFMAEYVEFDYSNPTEAQFDGLFSGGMPQALLEVALDKRLYEHYPDDPDLADYLLSVFTALTSMAGPGSQWAEEVLDTLPRLWTVIWDYTDYIYADPWEPDEDDAEDDMDYCGHVVDVLMSQIALSRPVRGRPPSIHNNNAAHIALVCWCAAYDKASLSQLDAVFASYYEMCTTGDFQTFVGRALTRKTVTAERFVIYCNFKLLVDDVVDGELACLMNNLGWFFTHPQMKRSRSLDDEHALNLLRAAQRQVCTGNDTFCEWSILRHAFSMVGDMMMNDRDRKPTGSREFLHSIVLLLARAVVLGAMETDLKKLVDLEGMISLFAISGAALEGAGPEERDLPEWMDFRGSVHQVWHRAHDDLKGLSPGEAPHLSLVTKWWLDFGKKCGVDVEAPYEPPAEIAGATGTWAKDNGCAWKECLCFGERPYHRLRRCKRCENVLYCSTKCQTKDWKEGGHKLICKPPAR</sequence>
<dbReference type="Proteomes" id="UP000703269">
    <property type="component" value="Unassembled WGS sequence"/>
</dbReference>
<keyword evidence="1" id="KW-0479">Metal-binding</keyword>
<dbReference type="OrthoDB" id="3043214at2759"/>
<dbReference type="EMBL" id="BPQB01000030">
    <property type="protein sequence ID" value="GJE93117.1"/>
    <property type="molecule type" value="Genomic_DNA"/>
</dbReference>
<feature type="domain" description="MYND-type" evidence="5">
    <location>
        <begin position="476"/>
        <end position="517"/>
    </location>
</feature>
<dbReference type="Pfam" id="PF01753">
    <property type="entry name" value="zf-MYND"/>
    <property type="match status" value="1"/>
</dbReference>